<dbReference type="EMBL" id="JBHSWB010000001">
    <property type="protein sequence ID" value="MFC6660044.1"/>
    <property type="molecule type" value="Genomic_DNA"/>
</dbReference>
<evidence type="ECO:0000313" key="2">
    <source>
        <dbReference type="Proteomes" id="UP001596317"/>
    </source>
</evidence>
<reference evidence="2" key="1">
    <citation type="journal article" date="2019" name="Int. J. Syst. Evol. Microbiol.">
        <title>The Global Catalogue of Microorganisms (GCM) 10K type strain sequencing project: providing services to taxonomists for standard genome sequencing and annotation.</title>
        <authorList>
            <consortium name="The Broad Institute Genomics Platform"/>
            <consortium name="The Broad Institute Genome Sequencing Center for Infectious Disease"/>
            <person name="Wu L."/>
            <person name="Ma J."/>
        </authorList>
    </citation>
    <scope>NUCLEOTIDE SEQUENCE [LARGE SCALE GENOMIC DNA]</scope>
    <source>
        <strain evidence="2">CCUG 63830</strain>
    </source>
</reference>
<accession>A0ABW1ZI07</accession>
<gene>
    <name evidence="1" type="ORF">ACFP90_06550</name>
</gene>
<keyword evidence="2" id="KW-1185">Reference proteome</keyword>
<protein>
    <submittedName>
        <fullName evidence="1">Uncharacterized protein</fullName>
    </submittedName>
</protein>
<name>A0ABW1ZI07_9DEIO</name>
<dbReference type="RefSeq" id="WP_224608079.1">
    <property type="nucleotide sequence ID" value="NZ_JAIQXV010000007.1"/>
</dbReference>
<comment type="caution">
    <text evidence="1">The sequence shown here is derived from an EMBL/GenBank/DDBJ whole genome shotgun (WGS) entry which is preliminary data.</text>
</comment>
<sequence length="217" mass="25009">MGVYQVPGVGPLVVTPQHHVLEMYDCLDDYGWRRLFKRNDVDPQFSRHGAARSILCVTWDSREVEIFGIYHLVNGILREIKMQSTLYTDVIEPPYRMQPDLLDHGKIVHQWWRGRLRNPLLWPEGDHLPDTLRDAVVRLKVDGRFFQWPAVTAEGSGFTLRFSVASAWRARTEEDYICDALESLSTPDAPVRVVFSEEQKTPYFPWAKRPAGGEVAT</sequence>
<proteinExistence type="predicted"/>
<evidence type="ECO:0000313" key="1">
    <source>
        <dbReference type="EMBL" id="MFC6660044.1"/>
    </source>
</evidence>
<organism evidence="1 2">
    <name type="scientific">Deinococcus multiflagellatus</name>
    <dbReference type="NCBI Taxonomy" id="1656887"/>
    <lineage>
        <taxon>Bacteria</taxon>
        <taxon>Thermotogati</taxon>
        <taxon>Deinococcota</taxon>
        <taxon>Deinococci</taxon>
        <taxon>Deinococcales</taxon>
        <taxon>Deinococcaceae</taxon>
        <taxon>Deinococcus</taxon>
    </lineage>
</organism>
<dbReference type="Proteomes" id="UP001596317">
    <property type="component" value="Unassembled WGS sequence"/>
</dbReference>